<evidence type="ECO:0000256" key="3">
    <source>
        <dbReference type="ARBA" id="ARBA00022688"/>
    </source>
</evidence>
<evidence type="ECO:0000256" key="2">
    <source>
        <dbReference type="ARBA" id="ARBA00022679"/>
    </source>
</evidence>
<keyword evidence="2 5" id="KW-0808">Transferase</keyword>
<dbReference type="CDD" id="cd02440">
    <property type="entry name" value="AdoMet_MTases"/>
    <property type="match status" value="1"/>
</dbReference>
<dbReference type="InterPro" id="IPR010233">
    <property type="entry name" value="UbiG_MeTrfase"/>
</dbReference>
<dbReference type="Proteomes" id="UP001595528">
    <property type="component" value="Unassembled WGS sequence"/>
</dbReference>
<dbReference type="EC" id="2.1.1.222" evidence="5"/>
<reference evidence="8" key="1">
    <citation type="journal article" date="2019" name="Int. J. Syst. Evol. Microbiol.">
        <title>The Global Catalogue of Microorganisms (GCM) 10K type strain sequencing project: providing services to taxonomists for standard genome sequencing and annotation.</title>
        <authorList>
            <consortium name="The Broad Institute Genomics Platform"/>
            <consortium name="The Broad Institute Genome Sequencing Center for Infectious Disease"/>
            <person name="Wu L."/>
            <person name="Ma J."/>
        </authorList>
    </citation>
    <scope>NUCLEOTIDE SEQUENCE [LARGE SCALE GENOMIC DNA]</scope>
    <source>
        <strain evidence="8">KCTC 42964</strain>
    </source>
</reference>
<dbReference type="RefSeq" id="WP_379897352.1">
    <property type="nucleotide sequence ID" value="NZ_JBHRTR010000002.1"/>
</dbReference>
<name>A0ABV7KTL0_9PROT</name>
<comment type="function">
    <text evidence="5">O-methyltransferase that catalyzes the 2 O-methylation steps in the ubiquinone biosynthetic pathway.</text>
</comment>
<comment type="similarity">
    <text evidence="5">Belongs to the methyltransferase superfamily. UbiG/COQ3 family.</text>
</comment>
<dbReference type="InterPro" id="IPR013216">
    <property type="entry name" value="Methyltransf_11"/>
</dbReference>
<accession>A0ABV7KTL0</accession>
<keyword evidence="4 5" id="KW-0949">S-adenosyl-L-methionine</keyword>
<comment type="pathway">
    <text evidence="5">Cofactor biosynthesis; ubiquinone biosynthesis.</text>
</comment>
<evidence type="ECO:0000256" key="5">
    <source>
        <dbReference type="HAMAP-Rule" id="MF_00472"/>
    </source>
</evidence>
<keyword evidence="3 5" id="KW-0831">Ubiquinone biosynthesis</keyword>
<feature type="binding site" evidence="5">
    <location>
        <position position="150"/>
    </location>
    <ligand>
        <name>S-adenosyl-L-methionine</name>
        <dbReference type="ChEBI" id="CHEBI:59789"/>
    </ligand>
</feature>
<dbReference type="Pfam" id="PF08241">
    <property type="entry name" value="Methyltransf_11"/>
    <property type="match status" value="1"/>
</dbReference>
<evidence type="ECO:0000313" key="8">
    <source>
        <dbReference type="Proteomes" id="UP001595528"/>
    </source>
</evidence>
<dbReference type="InterPro" id="IPR029063">
    <property type="entry name" value="SAM-dependent_MTases_sf"/>
</dbReference>
<comment type="catalytic activity">
    <reaction evidence="5">
        <text>a 3-(all-trans-polyprenyl)benzene-1,2-diol + S-adenosyl-L-methionine = a 2-methoxy-6-(all-trans-polyprenyl)phenol + S-adenosyl-L-homocysteine + H(+)</text>
        <dbReference type="Rhea" id="RHEA:31411"/>
        <dbReference type="Rhea" id="RHEA-COMP:9550"/>
        <dbReference type="Rhea" id="RHEA-COMP:9551"/>
        <dbReference type="ChEBI" id="CHEBI:15378"/>
        <dbReference type="ChEBI" id="CHEBI:57856"/>
        <dbReference type="ChEBI" id="CHEBI:59789"/>
        <dbReference type="ChEBI" id="CHEBI:62729"/>
        <dbReference type="ChEBI" id="CHEBI:62731"/>
        <dbReference type="EC" id="2.1.1.222"/>
    </reaction>
</comment>
<evidence type="ECO:0000313" key="7">
    <source>
        <dbReference type="EMBL" id="MFC3225626.1"/>
    </source>
</evidence>
<evidence type="ECO:0000256" key="4">
    <source>
        <dbReference type="ARBA" id="ARBA00022691"/>
    </source>
</evidence>
<evidence type="ECO:0000259" key="6">
    <source>
        <dbReference type="Pfam" id="PF08241"/>
    </source>
</evidence>
<organism evidence="7 8">
    <name type="scientific">Marinibaculum pumilum</name>
    <dbReference type="NCBI Taxonomy" id="1766165"/>
    <lineage>
        <taxon>Bacteria</taxon>
        <taxon>Pseudomonadati</taxon>
        <taxon>Pseudomonadota</taxon>
        <taxon>Alphaproteobacteria</taxon>
        <taxon>Rhodospirillales</taxon>
        <taxon>Rhodospirillaceae</taxon>
        <taxon>Marinibaculum</taxon>
    </lineage>
</organism>
<proteinExistence type="inferred from homology"/>
<gene>
    <name evidence="5 7" type="primary">ubiG</name>
    <name evidence="7" type="ORF">ACFOGJ_00185</name>
</gene>
<dbReference type="NCBIfam" id="TIGR01983">
    <property type="entry name" value="UbiG"/>
    <property type="match status" value="1"/>
</dbReference>
<dbReference type="HAMAP" id="MF_00472">
    <property type="entry name" value="UbiG"/>
    <property type="match status" value="1"/>
</dbReference>
<keyword evidence="1 5" id="KW-0489">Methyltransferase</keyword>
<dbReference type="GO" id="GO:0061542">
    <property type="term" value="F:3-demethylubiquinol 3-O-methyltransferase activity"/>
    <property type="evidence" value="ECO:0007669"/>
    <property type="project" value="UniProtKB-EC"/>
</dbReference>
<feature type="domain" description="Methyltransferase type 11" evidence="6">
    <location>
        <begin position="83"/>
        <end position="177"/>
    </location>
</feature>
<dbReference type="PANTHER" id="PTHR43464:SF19">
    <property type="entry name" value="UBIQUINONE BIOSYNTHESIS O-METHYLTRANSFERASE, MITOCHONDRIAL"/>
    <property type="match status" value="1"/>
</dbReference>
<dbReference type="EC" id="2.1.1.64" evidence="5"/>
<feature type="binding site" evidence="5">
    <location>
        <position position="86"/>
    </location>
    <ligand>
        <name>S-adenosyl-L-methionine</name>
        <dbReference type="ChEBI" id="CHEBI:59789"/>
    </ligand>
</feature>
<dbReference type="Gene3D" id="3.40.50.150">
    <property type="entry name" value="Vaccinia Virus protein VP39"/>
    <property type="match status" value="1"/>
</dbReference>
<dbReference type="PANTHER" id="PTHR43464">
    <property type="entry name" value="METHYLTRANSFERASE"/>
    <property type="match status" value="1"/>
</dbReference>
<comment type="caution">
    <text evidence="7">The sequence shown here is derived from an EMBL/GenBank/DDBJ whole genome shotgun (WGS) entry which is preliminary data.</text>
</comment>
<dbReference type="SUPFAM" id="SSF53335">
    <property type="entry name" value="S-adenosyl-L-methionine-dependent methyltransferases"/>
    <property type="match status" value="1"/>
</dbReference>
<comment type="catalytic activity">
    <reaction evidence="5">
        <text>a 3-demethylubiquinol + S-adenosyl-L-methionine = a ubiquinol + S-adenosyl-L-homocysteine + H(+)</text>
        <dbReference type="Rhea" id="RHEA:44380"/>
        <dbReference type="Rhea" id="RHEA-COMP:9566"/>
        <dbReference type="Rhea" id="RHEA-COMP:10914"/>
        <dbReference type="ChEBI" id="CHEBI:15378"/>
        <dbReference type="ChEBI" id="CHEBI:17976"/>
        <dbReference type="ChEBI" id="CHEBI:57856"/>
        <dbReference type="ChEBI" id="CHEBI:59789"/>
        <dbReference type="ChEBI" id="CHEBI:84422"/>
        <dbReference type="EC" id="2.1.1.64"/>
    </reaction>
</comment>
<dbReference type="EMBL" id="JBHRTR010000002">
    <property type="protein sequence ID" value="MFC3225626.1"/>
    <property type="molecule type" value="Genomic_DNA"/>
</dbReference>
<sequence>MTQTAIDGSARQAGGGAAQATADAAELARFGALSAEAWWDPQGEMAGLHAINPARLTFLRDRICVHFGRDPSLPRPLAGLRVIDIGCGGGLLSEPLARMGAEVTGLDAAPEAIAVARAHAAEAGLEIRYEAAEAAALVHRGLTFDAVLAMEIVEHVAAPQAFLADCAALVRPGGFFAAATLSRTLRAFGMAILGAEYLLRLVPPGTHDWRRFLKPHELARMMRHAGIGLTDTAGISYDPVSRGWRLSRDLSVNYLVCGSRPA</sequence>
<keyword evidence="8" id="KW-1185">Reference proteome</keyword>
<evidence type="ECO:0000256" key="1">
    <source>
        <dbReference type="ARBA" id="ARBA00022603"/>
    </source>
</evidence>
<dbReference type="GO" id="GO:0032259">
    <property type="term" value="P:methylation"/>
    <property type="evidence" value="ECO:0007669"/>
    <property type="project" value="UniProtKB-KW"/>
</dbReference>
<protein>
    <recommendedName>
        <fullName evidence="5">Ubiquinone biosynthesis O-methyltransferase</fullName>
    </recommendedName>
    <alternativeName>
        <fullName evidence="5">2-polyprenyl-6-hydroxyphenol methylase</fullName>
        <ecNumber evidence="5">2.1.1.222</ecNumber>
    </alternativeName>
    <alternativeName>
        <fullName evidence="5">3-demethylubiquinone 3-O-methyltransferase</fullName>
        <ecNumber evidence="5">2.1.1.64</ecNumber>
    </alternativeName>
</protein>
<dbReference type="GO" id="GO:0102208">
    <property type="term" value="F:2-polyprenyl-6-hydroxyphenol methylase activity"/>
    <property type="evidence" value="ECO:0007669"/>
    <property type="project" value="UniProtKB-EC"/>
</dbReference>
<feature type="binding site" evidence="5">
    <location>
        <position position="107"/>
    </location>
    <ligand>
        <name>S-adenosyl-L-methionine</name>
        <dbReference type="ChEBI" id="CHEBI:59789"/>
    </ligand>
</feature>
<feature type="binding site" evidence="5">
    <location>
        <position position="55"/>
    </location>
    <ligand>
        <name>S-adenosyl-L-methionine</name>
        <dbReference type="ChEBI" id="CHEBI:59789"/>
    </ligand>
</feature>